<evidence type="ECO:0000313" key="3">
    <source>
        <dbReference type="Proteomes" id="UP001327957"/>
    </source>
</evidence>
<dbReference type="Proteomes" id="UP001327957">
    <property type="component" value="Unassembled WGS sequence"/>
</dbReference>
<dbReference type="PANTHER" id="PTHR48162:SF1">
    <property type="entry name" value="RIBOSOMAL L1 DOMAIN-CONTAINING PROTEIN CG13096"/>
    <property type="match status" value="1"/>
</dbReference>
<protein>
    <submittedName>
        <fullName evidence="2">Uncharacterized protein</fullName>
    </submittedName>
</protein>
<dbReference type="InterPro" id="IPR053110">
    <property type="entry name" value="Ribosomal_L1-TF"/>
</dbReference>
<reference evidence="2 3" key="1">
    <citation type="submission" date="2023-04" db="EMBL/GenBank/DDBJ databases">
        <title>Colletotrichum tabacum stain YC1 causing leaf anthracnose on Nicotiana tabacum(L.) cv.</title>
        <authorList>
            <person name="Ji Z."/>
            <person name="Wang M."/>
            <person name="Zhang J."/>
            <person name="Wang N."/>
            <person name="Zhou Z."/>
        </authorList>
    </citation>
    <scope>NUCLEOTIDE SEQUENCE [LARGE SCALE GENOMIC DNA]</scope>
    <source>
        <strain evidence="2 3">YC1</strain>
    </source>
</reference>
<feature type="region of interest" description="Disordered" evidence="1">
    <location>
        <begin position="1274"/>
        <end position="1374"/>
    </location>
</feature>
<feature type="compositionally biased region" description="Basic and acidic residues" evidence="1">
    <location>
        <begin position="1316"/>
        <end position="1326"/>
    </location>
</feature>
<feature type="compositionally biased region" description="Polar residues" evidence="1">
    <location>
        <begin position="1331"/>
        <end position="1351"/>
    </location>
</feature>
<name>A0AAV9THD9_9PEZI</name>
<feature type="region of interest" description="Disordered" evidence="1">
    <location>
        <begin position="1402"/>
        <end position="1474"/>
    </location>
</feature>
<gene>
    <name evidence="2" type="ORF">QIS74_04846</name>
</gene>
<comment type="caution">
    <text evidence="2">The sequence shown here is derived from an EMBL/GenBank/DDBJ whole genome shotgun (WGS) entry which is preliminary data.</text>
</comment>
<feature type="region of interest" description="Disordered" evidence="1">
    <location>
        <begin position="1"/>
        <end position="134"/>
    </location>
</feature>
<feature type="region of interest" description="Disordered" evidence="1">
    <location>
        <begin position="1139"/>
        <end position="1247"/>
    </location>
</feature>
<feature type="compositionally biased region" description="Basic and acidic residues" evidence="1">
    <location>
        <begin position="23"/>
        <end position="33"/>
    </location>
</feature>
<evidence type="ECO:0000256" key="1">
    <source>
        <dbReference type="SAM" id="MobiDB-lite"/>
    </source>
</evidence>
<sequence length="1474" mass="166289">MADTPDPTDQAILQYAPDWYQDNSREFPSHSLDDDPDNDDKKKNKKTNNEDEDEDEDEDKDDKDEDDDDEDDEDEDENDNDEDEDDDNANDDNDDDSDNSTDKIIKTATRSHDKSVQTNASQRQGDQHAPLFVPQPPAKFANHGQWEFIEFVPGWTDPIWDGHETVKIDDHHKHLVRKKAGGGILDRLRPAQLPQDRSRNPTPFAMRWGIHPDRRDGRSRLSPTRSAFRRFRVDDHDTIQVVGDYIVKQAEIHAAAAGAEDVEALLETYSRLTPGGESRQPSATEQFVIQAMQDIRDDEDWQSLVFSGLTTQELLDDGILSLKNTYGCNLENDLHGLLQRDKWDTATWRGGEPDTPRLVYQAGKVKGEWDPSTNDDLWKRMQPALQVASRILTHLEHHDPYWARLMDVFNRVPIPPFRDPRPPHQRKKYPAWNFRMRDDDAVSRAAAAAAAPWTVAEPDVRAAVDAVGTTWRTLHSCLRFELNTGFDVDTVSQTLAGSTAAQGEKIVVMLAVDCLWPLVVEGYSHDEKISSYFSVAATIIHELAHAVNYAHIHWLYRPGPAADQVADFQKHPELEQKLVDIGESLFGKQDLKKLKLNPIEPYFENQQKSELGFATEGHVFGGSNWQTLSQSNLSFKHLNFLPSGSLMVRWPTGFNYRHGRMQTWEELKKSPASMVLRTPPIVVDTYRVPVKVAEVARLFSEGFWRSEVVKFGTAALKLGTADPTRVRFLLDDPLPVTKRADGTSDICEKVMELYPDADKLAELGGIVWEFLNRLLLEYFLYPTVRFRWQKDYNNLYTRLGAIDLGAKQFSLAIKEVQILDQYLRCNARARRGGGNVAAQLNAWKTTTLQLYRAQIQKCRDSSSKVSFELPLGSDRLQDDATFWDRIGEVGTFAQRRFDGLLRTLYDLLSTEIDRIHEMYIDIYRLSPEERGKMRRRKCVQNLLGRLDILEKACRHTIVGHGGISVLRLSFDVRPHFAQSFTVLMQRIKELVPWAHDVREINPANAHRLTPFIPNIRKARRPASARMVKLAQKEINLMSVEDLVAIEPFLLFVKHRLEAADAIEMDLTKDQKDHLELIVEQMKAAYNPAAVDDDGGDDDNSSEEDEPLTKIIRKRKNRGDDLASGQHVVRRRRIYVPRLSPPVLRHPRPLSSSTRPPHDHWRRRRSFGGIGSASRRGPSVADPSLQPPLPNPFASMPSITFPLANQGLSPAFSSRNTQQQQQQPPEAFNAFPERMPVGPQPMEIFPHPGALSATFTQDLVAERDYRAALAAQSSSGLSSASLPPPPPSLGSPLQFSNRPGLWDAPREVAPLIPDSPESERGRRRVPDPQRWSPLTESLSSIPPSNPGSTGSPEQQEEEEEQSGSGFVDRLRGRHSRRSSLIRLTAYADTENLPPYPANSVAVTFTSNNPGGGSGSVENEDSGAAGHKKATGRRRAGWRPDETRMTGVLSNPMPRGGLGRMPGGRDLDGDQDMEYY</sequence>
<accession>A0AAV9THD9</accession>
<feature type="compositionally biased region" description="Basic residues" evidence="1">
    <location>
        <begin position="1424"/>
        <end position="1435"/>
    </location>
</feature>
<evidence type="ECO:0000313" key="2">
    <source>
        <dbReference type="EMBL" id="KAK6221278.1"/>
    </source>
</evidence>
<proteinExistence type="predicted"/>
<dbReference type="PANTHER" id="PTHR48162">
    <property type="entry name" value="YALI0A06930P"/>
    <property type="match status" value="1"/>
</dbReference>
<feature type="compositionally biased region" description="Basic and acidic residues" evidence="1">
    <location>
        <begin position="100"/>
        <end position="115"/>
    </location>
</feature>
<organism evidence="2 3">
    <name type="scientific">Colletotrichum tabaci</name>
    <dbReference type="NCBI Taxonomy" id="1209068"/>
    <lineage>
        <taxon>Eukaryota</taxon>
        <taxon>Fungi</taxon>
        <taxon>Dikarya</taxon>
        <taxon>Ascomycota</taxon>
        <taxon>Pezizomycotina</taxon>
        <taxon>Sordariomycetes</taxon>
        <taxon>Hypocreomycetidae</taxon>
        <taxon>Glomerellales</taxon>
        <taxon>Glomerellaceae</taxon>
        <taxon>Colletotrichum</taxon>
        <taxon>Colletotrichum destructivum species complex</taxon>
    </lineage>
</organism>
<feature type="compositionally biased region" description="Acidic residues" evidence="1">
    <location>
        <begin position="50"/>
        <end position="99"/>
    </location>
</feature>
<feature type="compositionally biased region" description="Polar residues" evidence="1">
    <location>
        <begin position="1205"/>
        <end position="1216"/>
    </location>
</feature>
<keyword evidence="3" id="KW-1185">Reference proteome</keyword>
<dbReference type="EMBL" id="JASAOK010000022">
    <property type="protein sequence ID" value="KAK6221278.1"/>
    <property type="molecule type" value="Genomic_DNA"/>
</dbReference>